<evidence type="ECO:0000256" key="1">
    <source>
        <dbReference type="ARBA" id="ARBA00001947"/>
    </source>
</evidence>
<name>A0ABR1NYT8_DIAER</name>
<feature type="domain" description="Alcohol dehydrogenase-like C-terminal" evidence="8">
    <location>
        <begin position="180"/>
        <end position="303"/>
    </location>
</feature>
<evidence type="ECO:0000256" key="6">
    <source>
        <dbReference type="ARBA" id="ARBA00023027"/>
    </source>
</evidence>
<proteinExistence type="inferred from homology"/>
<dbReference type="Gene3D" id="3.40.50.720">
    <property type="entry name" value="NAD(P)-binding Rossmann-like Domain"/>
    <property type="match status" value="1"/>
</dbReference>
<evidence type="ECO:0000313" key="10">
    <source>
        <dbReference type="EMBL" id="KAK7720530.1"/>
    </source>
</evidence>
<evidence type="ECO:0000259" key="9">
    <source>
        <dbReference type="Pfam" id="PF08240"/>
    </source>
</evidence>
<dbReference type="SUPFAM" id="SSF50129">
    <property type="entry name" value="GroES-like"/>
    <property type="match status" value="1"/>
</dbReference>
<evidence type="ECO:0008006" key="12">
    <source>
        <dbReference type="Google" id="ProtNLM"/>
    </source>
</evidence>
<dbReference type="InterPro" id="IPR013149">
    <property type="entry name" value="ADH-like_C"/>
</dbReference>
<keyword evidence="11" id="KW-1185">Reference proteome</keyword>
<protein>
    <recommendedName>
        <fullName evidence="12">GroES-like protein</fullName>
    </recommendedName>
</protein>
<evidence type="ECO:0000313" key="11">
    <source>
        <dbReference type="Proteomes" id="UP001430848"/>
    </source>
</evidence>
<gene>
    <name evidence="10" type="ORF">SLS63_009748</name>
</gene>
<dbReference type="CDD" id="cd08282">
    <property type="entry name" value="PFDH_like"/>
    <property type="match status" value="1"/>
</dbReference>
<reference evidence="10 11" key="1">
    <citation type="submission" date="2024-02" db="EMBL/GenBank/DDBJ databases">
        <title>De novo assembly and annotation of 12 fungi associated with fruit tree decline syndrome in Ontario, Canada.</title>
        <authorList>
            <person name="Sulman M."/>
            <person name="Ellouze W."/>
            <person name="Ilyukhin E."/>
        </authorList>
    </citation>
    <scope>NUCLEOTIDE SEQUENCE [LARGE SCALE GENOMIC DNA]</scope>
    <source>
        <strain evidence="10 11">M169</strain>
    </source>
</reference>
<accession>A0ABR1NYT8</accession>
<comment type="cofactor">
    <cofactor evidence="1 7">
        <name>Zn(2+)</name>
        <dbReference type="ChEBI" id="CHEBI:29105"/>
    </cofactor>
</comment>
<dbReference type="EMBL" id="JAKNSF020000074">
    <property type="protein sequence ID" value="KAK7720530.1"/>
    <property type="molecule type" value="Genomic_DNA"/>
</dbReference>
<comment type="caution">
    <text evidence="10">The sequence shown here is derived from an EMBL/GenBank/DDBJ whole genome shotgun (WGS) entry which is preliminary data.</text>
</comment>
<dbReference type="Gene3D" id="3.90.180.10">
    <property type="entry name" value="Medium-chain alcohol dehydrogenases, catalytic domain"/>
    <property type="match status" value="1"/>
</dbReference>
<feature type="domain" description="Alcohol dehydrogenase-like N-terminal" evidence="9">
    <location>
        <begin position="31"/>
        <end position="135"/>
    </location>
</feature>
<dbReference type="Proteomes" id="UP001430848">
    <property type="component" value="Unassembled WGS sequence"/>
</dbReference>
<dbReference type="Pfam" id="PF00107">
    <property type="entry name" value="ADH_zinc_N"/>
    <property type="match status" value="1"/>
</dbReference>
<dbReference type="InterPro" id="IPR002328">
    <property type="entry name" value="ADH_Zn_CS"/>
</dbReference>
<dbReference type="PANTHER" id="PTHR42813">
    <property type="entry name" value="ZINC-TYPE ALCOHOL DEHYDROGENASE-LIKE"/>
    <property type="match status" value="1"/>
</dbReference>
<evidence type="ECO:0000256" key="3">
    <source>
        <dbReference type="ARBA" id="ARBA00022723"/>
    </source>
</evidence>
<evidence type="ECO:0000256" key="2">
    <source>
        <dbReference type="ARBA" id="ARBA00008072"/>
    </source>
</evidence>
<keyword evidence="6" id="KW-0520">NAD</keyword>
<sequence length="356" mass="37454">MNATMRGVAMIGAAYNVSVLDFPRPVLQNTTDAIVRITAAAICGSDLHFYHEASGSPSEPFALGHEAIGYIDEVGTGVQSLSVGQYVIVPDNADDGHYTSGPDLPNSFGSNAELGGCQAEYVRVPYADSSLIPVPVNASTSNETLYDYLVISDVFATGWKGLEYAGFETGDTVAVFGAGAVGLSASYAAILRGASRVYTVDRVQARLDLAASIGAIPINYEDSDPVAQIMALEPNGVTRSVDAVGFEARNAAGEVQSTVVLDNAVAVTRQYGGIGMLGVYGSNQTFPVGAFWGKGLTMGSGIVLPLQFADELVQLVSSGRASPHFVISASIGIEDAPEYYSRFDRHEESKVVIRFP</sequence>
<dbReference type="SUPFAM" id="SSF51735">
    <property type="entry name" value="NAD(P)-binding Rossmann-fold domains"/>
    <property type="match status" value="1"/>
</dbReference>
<keyword evidence="4 7" id="KW-0862">Zinc</keyword>
<dbReference type="Pfam" id="PF08240">
    <property type="entry name" value="ADH_N"/>
    <property type="match status" value="1"/>
</dbReference>
<dbReference type="PANTHER" id="PTHR42813:SF3">
    <property type="entry name" value="GLUTATHIONE-INDEPENDENT FORMALDEHYDE DEHYDROGENASE"/>
    <property type="match status" value="1"/>
</dbReference>
<dbReference type="InterPro" id="IPR011032">
    <property type="entry name" value="GroES-like_sf"/>
</dbReference>
<dbReference type="PROSITE" id="PS00059">
    <property type="entry name" value="ADH_ZINC"/>
    <property type="match status" value="1"/>
</dbReference>
<keyword evidence="3 7" id="KW-0479">Metal-binding</keyword>
<dbReference type="InterPro" id="IPR013154">
    <property type="entry name" value="ADH-like_N"/>
</dbReference>
<evidence type="ECO:0000256" key="4">
    <source>
        <dbReference type="ARBA" id="ARBA00022833"/>
    </source>
</evidence>
<comment type="similarity">
    <text evidence="2 7">Belongs to the zinc-containing alcohol dehydrogenase family.</text>
</comment>
<evidence type="ECO:0000256" key="7">
    <source>
        <dbReference type="RuleBase" id="RU361277"/>
    </source>
</evidence>
<evidence type="ECO:0000259" key="8">
    <source>
        <dbReference type="Pfam" id="PF00107"/>
    </source>
</evidence>
<organism evidence="10 11">
    <name type="scientific">Diaporthe eres</name>
    <name type="common">Phomopsis oblonga</name>
    <dbReference type="NCBI Taxonomy" id="83184"/>
    <lineage>
        <taxon>Eukaryota</taxon>
        <taxon>Fungi</taxon>
        <taxon>Dikarya</taxon>
        <taxon>Ascomycota</taxon>
        <taxon>Pezizomycotina</taxon>
        <taxon>Sordariomycetes</taxon>
        <taxon>Sordariomycetidae</taxon>
        <taxon>Diaporthales</taxon>
        <taxon>Diaporthaceae</taxon>
        <taxon>Diaporthe</taxon>
        <taxon>Diaporthe eres species complex</taxon>
    </lineage>
</organism>
<dbReference type="InterPro" id="IPR036291">
    <property type="entry name" value="NAD(P)-bd_dom_sf"/>
</dbReference>
<keyword evidence="5" id="KW-0560">Oxidoreductase</keyword>
<evidence type="ECO:0000256" key="5">
    <source>
        <dbReference type="ARBA" id="ARBA00023002"/>
    </source>
</evidence>